<dbReference type="PANTHER" id="PTHR43213">
    <property type="entry name" value="BIFUNCTIONAL DTTP/UTP PYROPHOSPHATASE/METHYLTRANSFERASE PROTEIN-RELATED"/>
    <property type="match status" value="1"/>
</dbReference>
<dbReference type="PANTHER" id="PTHR43213:SF5">
    <property type="entry name" value="BIFUNCTIONAL DTTP_UTP PYROPHOSPHATASE_METHYLTRANSFERASE PROTEIN-RELATED"/>
    <property type="match status" value="1"/>
</dbReference>
<keyword evidence="3 4" id="KW-0546">Nucleotide metabolism</keyword>
<comment type="catalytic activity">
    <reaction evidence="4">
        <text>UTP + H2O = UMP + diphosphate + H(+)</text>
        <dbReference type="Rhea" id="RHEA:29395"/>
        <dbReference type="ChEBI" id="CHEBI:15377"/>
        <dbReference type="ChEBI" id="CHEBI:15378"/>
        <dbReference type="ChEBI" id="CHEBI:33019"/>
        <dbReference type="ChEBI" id="CHEBI:46398"/>
        <dbReference type="ChEBI" id="CHEBI:57865"/>
        <dbReference type="EC" id="3.6.1.9"/>
    </reaction>
</comment>
<protein>
    <recommendedName>
        <fullName evidence="4">dTTP/UTP pyrophosphatase</fullName>
        <shortName evidence="4">dTTPase/UTPase</shortName>
        <ecNumber evidence="4">3.6.1.9</ecNumber>
    </recommendedName>
    <alternativeName>
        <fullName evidence="4">Nucleoside triphosphate pyrophosphatase</fullName>
    </alternativeName>
    <alternativeName>
        <fullName evidence="4">Nucleotide pyrophosphatase</fullName>
        <shortName evidence="4">Nucleotide PPase</shortName>
    </alternativeName>
</protein>
<dbReference type="EC" id="3.6.1.9" evidence="4"/>
<evidence type="ECO:0000256" key="3">
    <source>
        <dbReference type="ARBA" id="ARBA00023080"/>
    </source>
</evidence>
<dbReference type="CDD" id="cd00555">
    <property type="entry name" value="Maf"/>
    <property type="match status" value="1"/>
</dbReference>
<name>A0AAE3SJV8_9BACT</name>
<evidence type="ECO:0000256" key="1">
    <source>
        <dbReference type="ARBA" id="ARBA00001968"/>
    </source>
</evidence>
<feature type="active site" description="Proton acceptor" evidence="4">
    <location>
        <position position="79"/>
    </location>
</feature>
<dbReference type="HAMAP" id="MF_00528">
    <property type="entry name" value="Maf"/>
    <property type="match status" value="1"/>
</dbReference>
<dbReference type="GO" id="GO:0009117">
    <property type="term" value="P:nucleotide metabolic process"/>
    <property type="evidence" value="ECO:0007669"/>
    <property type="project" value="UniProtKB-KW"/>
</dbReference>
<accession>A0AAE3SJV8</accession>
<feature type="site" description="Important for substrate specificity" evidence="4">
    <location>
        <position position="162"/>
    </location>
</feature>
<dbReference type="NCBIfam" id="TIGR00172">
    <property type="entry name" value="maf"/>
    <property type="match status" value="1"/>
</dbReference>
<sequence length="195" mass="21939">MISEHLKDFEVVLASKSPRRAQLLKEVGVDFTIGTKSGVEEIFPRGLSHQEVAKYLSELKSSVYQDEVTESNKLIITADTIVCLGDEVLGKPADRQDAIKMLQKLSGNKHSVITGVTLMSKNKKVTFAVDTKVYFKQMSNQEIEYYVDHYKPFDKAGAYGIQEWIGMTGIETIEGSYFNVVGLPVQKLYTELMKF</sequence>
<feature type="site" description="Important for substrate specificity" evidence="4">
    <location>
        <position position="80"/>
    </location>
</feature>
<evidence type="ECO:0000313" key="6">
    <source>
        <dbReference type="Proteomes" id="UP001207408"/>
    </source>
</evidence>
<dbReference type="Pfam" id="PF02545">
    <property type="entry name" value="Maf"/>
    <property type="match status" value="1"/>
</dbReference>
<dbReference type="GO" id="GO:0047429">
    <property type="term" value="F:nucleoside triphosphate diphosphatase activity"/>
    <property type="evidence" value="ECO:0007669"/>
    <property type="project" value="UniProtKB-EC"/>
</dbReference>
<evidence type="ECO:0000256" key="2">
    <source>
        <dbReference type="ARBA" id="ARBA00022801"/>
    </source>
</evidence>
<evidence type="ECO:0000256" key="4">
    <source>
        <dbReference type="HAMAP-Rule" id="MF_00528"/>
    </source>
</evidence>
<comment type="function">
    <text evidence="4">Nucleoside triphosphate pyrophosphatase that hydrolyzes dTTP and UTP. May have a dual role in cell division arrest and in preventing the incorporation of modified nucleotides into cellular nucleic acids.</text>
</comment>
<comment type="similarity">
    <text evidence="4">Belongs to the Maf family. YhdE subfamily.</text>
</comment>
<reference evidence="5" key="1">
    <citation type="submission" date="2022-10" db="EMBL/GenBank/DDBJ databases">
        <authorList>
            <person name="Yu W.X."/>
        </authorList>
    </citation>
    <scope>NUCLEOTIDE SEQUENCE</scope>
    <source>
        <strain evidence="5">D04</strain>
    </source>
</reference>
<proteinExistence type="inferred from homology"/>
<comment type="caution">
    <text evidence="5">The sequence shown here is derived from an EMBL/GenBank/DDBJ whole genome shotgun (WGS) entry which is preliminary data.</text>
</comment>
<dbReference type="Gene3D" id="3.90.950.10">
    <property type="match status" value="1"/>
</dbReference>
<dbReference type="InterPro" id="IPR003697">
    <property type="entry name" value="Maf-like"/>
</dbReference>
<evidence type="ECO:0000313" key="5">
    <source>
        <dbReference type="EMBL" id="MCW3805914.1"/>
    </source>
</evidence>
<organism evidence="5 6">
    <name type="scientific">Plebeiibacterium marinum</name>
    <dbReference type="NCBI Taxonomy" id="2992111"/>
    <lineage>
        <taxon>Bacteria</taxon>
        <taxon>Pseudomonadati</taxon>
        <taxon>Bacteroidota</taxon>
        <taxon>Bacteroidia</taxon>
        <taxon>Marinilabiliales</taxon>
        <taxon>Marinilabiliaceae</taxon>
        <taxon>Plebeiibacterium</taxon>
    </lineage>
</organism>
<dbReference type="RefSeq" id="WP_301199286.1">
    <property type="nucleotide sequence ID" value="NZ_JAPDPI010000017.1"/>
</dbReference>
<dbReference type="EMBL" id="JAPDPI010000017">
    <property type="protein sequence ID" value="MCW3805914.1"/>
    <property type="molecule type" value="Genomic_DNA"/>
</dbReference>
<feature type="site" description="Important for substrate specificity" evidence="4">
    <location>
        <position position="19"/>
    </location>
</feature>
<keyword evidence="6" id="KW-1185">Reference proteome</keyword>
<comment type="subcellular location">
    <subcellularLocation>
        <location evidence="4">Cytoplasm</location>
    </subcellularLocation>
</comment>
<keyword evidence="4" id="KW-0963">Cytoplasm</keyword>
<dbReference type="Proteomes" id="UP001207408">
    <property type="component" value="Unassembled WGS sequence"/>
</dbReference>
<dbReference type="SUPFAM" id="SSF52972">
    <property type="entry name" value="ITPase-like"/>
    <property type="match status" value="1"/>
</dbReference>
<dbReference type="GO" id="GO:0005737">
    <property type="term" value="C:cytoplasm"/>
    <property type="evidence" value="ECO:0007669"/>
    <property type="project" value="UniProtKB-SubCell"/>
</dbReference>
<gene>
    <name evidence="5" type="ORF">OM074_09755</name>
</gene>
<dbReference type="AlphaFoldDB" id="A0AAE3SJV8"/>
<comment type="caution">
    <text evidence="4">Lacks conserved residue(s) required for the propagation of feature annotation.</text>
</comment>
<comment type="cofactor">
    <cofactor evidence="1 4">
        <name>a divalent metal cation</name>
        <dbReference type="ChEBI" id="CHEBI:60240"/>
    </cofactor>
</comment>
<comment type="catalytic activity">
    <reaction evidence="4">
        <text>dTTP + H2O = dTMP + diphosphate + H(+)</text>
        <dbReference type="Rhea" id="RHEA:28534"/>
        <dbReference type="ChEBI" id="CHEBI:15377"/>
        <dbReference type="ChEBI" id="CHEBI:15378"/>
        <dbReference type="ChEBI" id="CHEBI:33019"/>
        <dbReference type="ChEBI" id="CHEBI:37568"/>
        <dbReference type="ChEBI" id="CHEBI:63528"/>
        <dbReference type="EC" id="3.6.1.9"/>
    </reaction>
</comment>
<dbReference type="InterPro" id="IPR029001">
    <property type="entry name" value="ITPase-like_fam"/>
</dbReference>
<keyword evidence="2 4" id="KW-0378">Hydrolase</keyword>
<dbReference type="PIRSF" id="PIRSF006305">
    <property type="entry name" value="Maf"/>
    <property type="match status" value="1"/>
</dbReference>